<dbReference type="EMBL" id="PRFA01000396">
    <property type="protein sequence ID" value="PWU83088.1"/>
    <property type="molecule type" value="Genomic_DNA"/>
</dbReference>
<dbReference type="InterPro" id="IPR011011">
    <property type="entry name" value="Znf_FYVE_PHD"/>
</dbReference>
<evidence type="ECO:0000256" key="2">
    <source>
        <dbReference type="ARBA" id="ARBA00022771"/>
    </source>
</evidence>
<accession>A0A2V2UJV0</accession>
<comment type="caution">
    <text evidence="7">The sequence shown here is derived from an EMBL/GenBank/DDBJ whole genome shotgun (WGS) entry which is preliminary data.</text>
</comment>
<proteinExistence type="predicted"/>
<organism evidence="7 8">
    <name type="scientific">Trypanosoma cruzi</name>
    <dbReference type="NCBI Taxonomy" id="5693"/>
    <lineage>
        <taxon>Eukaryota</taxon>
        <taxon>Discoba</taxon>
        <taxon>Euglenozoa</taxon>
        <taxon>Kinetoplastea</taxon>
        <taxon>Metakinetoplastina</taxon>
        <taxon>Trypanosomatida</taxon>
        <taxon>Trypanosomatidae</taxon>
        <taxon>Trypanosoma</taxon>
        <taxon>Schizotrypanum</taxon>
    </lineage>
</organism>
<dbReference type="VEuPathDB" id="TriTrypDB:ECC02_005887"/>
<reference evidence="7 8" key="1">
    <citation type="journal article" date="2018" name="Microb. Genom.">
        <title>Expanding an expanded genome: long-read sequencing of Trypanosoma cruzi.</title>
        <authorList>
            <person name="Berna L."/>
            <person name="Rodriguez M."/>
            <person name="Chiribao M.L."/>
            <person name="Parodi-Talice A."/>
            <person name="Pita S."/>
            <person name="Rijo G."/>
            <person name="Alvarez-Valin F."/>
            <person name="Robello C."/>
        </authorList>
    </citation>
    <scope>NUCLEOTIDE SEQUENCE [LARGE SCALE GENOMIC DNA]</scope>
    <source>
        <strain evidence="7 8">Dm28c</strain>
    </source>
</reference>
<dbReference type="VEuPathDB" id="TriTrypDB:TCSYLVIO_005734"/>
<dbReference type="SMART" id="SM00064">
    <property type="entry name" value="FYVE"/>
    <property type="match status" value="1"/>
</dbReference>
<dbReference type="VEuPathDB" id="TriTrypDB:TcCLB.506147.70"/>
<gene>
    <name evidence="7" type="ORF">C4B63_396g13</name>
</gene>
<feature type="region of interest" description="Disordered" evidence="5">
    <location>
        <begin position="92"/>
        <end position="115"/>
    </location>
</feature>
<evidence type="ECO:0000313" key="7">
    <source>
        <dbReference type="EMBL" id="PWU83088.1"/>
    </source>
</evidence>
<evidence type="ECO:0000256" key="4">
    <source>
        <dbReference type="PROSITE-ProRule" id="PRU00091"/>
    </source>
</evidence>
<dbReference type="GO" id="GO:0008270">
    <property type="term" value="F:zinc ion binding"/>
    <property type="evidence" value="ECO:0007669"/>
    <property type="project" value="UniProtKB-KW"/>
</dbReference>
<evidence type="ECO:0000256" key="1">
    <source>
        <dbReference type="ARBA" id="ARBA00022723"/>
    </source>
</evidence>
<dbReference type="InterPro" id="IPR052113">
    <property type="entry name" value="FYVE-type_Zinc_Finger"/>
</dbReference>
<dbReference type="VEuPathDB" id="TriTrypDB:TcBrA4_0060890"/>
<dbReference type="VEuPathDB" id="TriTrypDB:TcG_04674"/>
<dbReference type="InterPro" id="IPR013083">
    <property type="entry name" value="Znf_RING/FYVE/PHD"/>
</dbReference>
<dbReference type="VEuPathDB" id="TriTrypDB:Tc_MARK_4359"/>
<feature type="domain" description="FYVE-type" evidence="6">
    <location>
        <begin position="276"/>
        <end position="335"/>
    </location>
</feature>
<dbReference type="AlphaFoldDB" id="A0A2V2UJV0"/>
<dbReference type="Pfam" id="PF01363">
    <property type="entry name" value="FYVE"/>
    <property type="match status" value="1"/>
</dbReference>
<keyword evidence="1" id="KW-0479">Metal-binding</keyword>
<dbReference type="VEuPathDB" id="TriTrypDB:TcCL_ESM11156"/>
<dbReference type="VEuPathDB" id="TriTrypDB:BCY84_14382"/>
<dbReference type="InterPro" id="IPR000306">
    <property type="entry name" value="Znf_FYVE"/>
</dbReference>
<dbReference type="VEuPathDB" id="TriTrypDB:TcCLB.508461.19"/>
<name>A0A2V2UJV0_TRYCR</name>
<dbReference type="VEuPathDB" id="TriTrypDB:TcYC6_0070680"/>
<dbReference type="VEuPathDB" id="TriTrypDB:C4B63_396g13"/>
<dbReference type="SUPFAM" id="SSF57903">
    <property type="entry name" value="FYVE/PHD zinc finger"/>
    <property type="match status" value="1"/>
</dbReference>
<sequence length="341" mass="39206">MNAKGTIRFEDLGEPVQRLLRSLKGGYTEEDMALLEYVSVKDMARIYGEMSSERHAEEIWEELRAALKARQEKAARRELELRNRLRQIEADREADERARREQEALEEAERQAAEALRERHETLRKIREEQAEEEAAAAAAEEAALLAAEEEKLRRKAEKRRKRQEARERELQEQQEALEAERKKHAAGTSASQKKAWEEYVASHPLEFGNGNQNIEQKHVEHKLRAPPSATTDLLNRTYTPKCPNCATKFMSPPKEWDCPLCLRRTRQHIKVWQPDDSSSECMICHAAIGRFSRHHCRSCGRLVCDTCSMAKAIIPALGFNAATKICDDCAQMGQRPKETF</sequence>
<evidence type="ECO:0000313" key="8">
    <source>
        <dbReference type="Proteomes" id="UP000246121"/>
    </source>
</evidence>
<evidence type="ECO:0000256" key="5">
    <source>
        <dbReference type="SAM" id="MobiDB-lite"/>
    </source>
</evidence>
<dbReference type="PANTHER" id="PTHR39490">
    <property type="entry name" value="ARRESTIN DOMAIN-CONTAINING PROTEIN D"/>
    <property type="match status" value="1"/>
</dbReference>
<dbReference type="PANTHER" id="PTHR39490:SF8">
    <property type="entry name" value="ZINC FINGER FYVE DOMAIN-CONTAINING PROTEIN 21"/>
    <property type="match status" value="1"/>
</dbReference>
<feature type="region of interest" description="Disordered" evidence="5">
    <location>
        <begin position="157"/>
        <end position="195"/>
    </location>
</feature>
<protein>
    <recommendedName>
        <fullName evidence="6">FYVE-type domain-containing protein</fullName>
    </recommendedName>
</protein>
<dbReference type="InterPro" id="IPR017455">
    <property type="entry name" value="Znf_FYVE-rel"/>
</dbReference>
<keyword evidence="2 4" id="KW-0863">Zinc-finger</keyword>
<dbReference type="Gene3D" id="3.30.40.10">
    <property type="entry name" value="Zinc/RING finger domain, C3HC4 (zinc finger)"/>
    <property type="match status" value="1"/>
</dbReference>
<keyword evidence="3" id="KW-0862">Zinc</keyword>
<evidence type="ECO:0000259" key="6">
    <source>
        <dbReference type="PROSITE" id="PS50178"/>
    </source>
</evidence>
<dbReference type="VEuPathDB" id="TriTrypDB:C3747_1g220"/>
<evidence type="ECO:0000256" key="3">
    <source>
        <dbReference type="ARBA" id="ARBA00022833"/>
    </source>
</evidence>
<dbReference type="PROSITE" id="PS50178">
    <property type="entry name" value="ZF_FYVE"/>
    <property type="match status" value="1"/>
</dbReference>
<dbReference type="Proteomes" id="UP000246121">
    <property type="component" value="Unassembled WGS sequence"/>
</dbReference>